<dbReference type="AlphaFoldDB" id="A0AAE9CVM6"/>
<gene>
    <name evidence="1" type="ORF">L3Y34_012831</name>
</gene>
<accession>A0AAE9CVM6</accession>
<evidence type="ECO:0000313" key="2">
    <source>
        <dbReference type="Proteomes" id="UP000827892"/>
    </source>
</evidence>
<proteinExistence type="predicted"/>
<sequence>MVRVTIRLIGEDEDVIFISEYIHIGDLVKRIESLTRIPPVFQQYRFRNEDHPFVAHPIQDIKLGEEIIVMHSDLEWWELYKQSADIALQPSTFKWKVTIRSLCRRKHTKRKATENHLLGQHFERGAEDEMDFVCRLDYCPENLGESRTRALAYVQFYGQKEETKYTIKNHRYCSPDIKEIFCYK</sequence>
<dbReference type="Proteomes" id="UP000827892">
    <property type="component" value="Chromosome X"/>
</dbReference>
<reference evidence="1 2" key="1">
    <citation type="submission" date="2022-05" db="EMBL/GenBank/DDBJ databases">
        <title>Chromosome-level reference genomes for two strains of Caenorhabditis briggsae: an improved platform for comparative genomics.</title>
        <authorList>
            <person name="Stevens L."/>
            <person name="Andersen E.C."/>
        </authorList>
    </citation>
    <scope>NUCLEOTIDE SEQUENCE [LARGE SCALE GENOMIC DNA]</scope>
    <source>
        <strain evidence="1">QX1410_ONT</strain>
        <tissue evidence="1">Whole-organism</tissue>
    </source>
</reference>
<dbReference type="EMBL" id="CP090896">
    <property type="protein sequence ID" value="ULT83819.1"/>
    <property type="molecule type" value="Genomic_DNA"/>
</dbReference>
<evidence type="ECO:0000313" key="1">
    <source>
        <dbReference type="EMBL" id="ULT83819.1"/>
    </source>
</evidence>
<protein>
    <submittedName>
        <fullName evidence="1">Uncharacterized protein</fullName>
    </submittedName>
</protein>
<name>A0AAE9CVM6_CAEBR</name>
<organism evidence="1 2">
    <name type="scientific">Caenorhabditis briggsae</name>
    <dbReference type="NCBI Taxonomy" id="6238"/>
    <lineage>
        <taxon>Eukaryota</taxon>
        <taxon>Metazoa</taxon>
        <taxon>Ecdysozoa</taxon>
        <taxon>Nematoda</taxon>
        <taxon>Chromadorea</taxon>
        <taxon>Rhabditida</taxon>
        <taxon>Rhabditina</taxon>
        <taxon>Rhabditomorpha</taxon>
        <taxon>Rhabditoidea</taxon>
        <taxon>Rhabditidae</taxon>
        <taxon>Peloderinae</taxon>
        <taxon>Caenorhabditis</taxon>
    </lineage>
</organism>